<dbReference type="GO" id="GO:0043596">
    <property type="term" value="C:nuclear replication fork"/>
    <property type="evidence" value="ECO:0007669"/>
    <property type="project" value="TreeGrafter"/>
</dbReference>
<feature type="compositionally biased region" description="Acidic residues" evidence="1">
    <location>
        <begin position="454"/>
        <end position="486"/>
    </location>
</feature>
<evidence type="ECO:0000313" key="3">
    <source>
        <dbReference type="EMBL" id="UKJ89272.2"/>
    </source>
</evidence>
<dbReference type="GO" id="GO:0006281">
    <property type="term" value="P:DNA repair"/>
    <property type="evidence" value="ECO:0007669"/>
    <property type="project" value="TreeGrafter"/>
</dbReference>
<dbReference type="InterPro" id="IPR022100">
    <property type="entry name" value="WDHD1/CFT4_beta-prop_2nd"/>
</dbReference>
<dbReference type="GO" id="GO:0000278">
    <property type="term" value="P:mitotic cell cycle"/>
    <property type="evidence" value="ECO:0007669"/>
    <property type="project" value="TreeGrafter"/>
</dbReference>
<gene>
    <name evidence="3" type="ORF">MACJ_002520</name>
</gene>
<dbReference type="AlphaFoldDB" id="A0A976M6B3"/>
<name>A0A976M6B3_THEOR</name>
<evidence type="ECO:0000313" key="4">
    <source>
        <dbReference type="Proteomes" id="UP000244803"/>
    </source>
</evidence>
<dbReference type="OrthoDB" id="361917at2759"/>
<feature type="region of interest" description="Disordered" evidence="1">
    <location>
        <begin position="449"/>
        <end position="496"/>
    </location>
</feature>
<feature type="domain" description="WDHD1/CFT4 second beta-propeller" evidence="2">
    <location>
        <begin position="534"/>
        <end position="810"/>
    </location>
</feature>
<evidence type="ECO:0000259" key="2">
    <source>
        <dbReference type="Pfam" id="PF12341"/>
    </source>
</evidence>
<dbReference type="Proteomes" id="UP000244803">
    <property type="component" value="Chromosome 3"/>
</dbReference>
<dbReference type="PANTHER" id="PTHR19932:SF10">
    <property type="entry name" value="WD REPEAT AND HMG-BOX DNA-BINDING PROTEIN 1"/>
    <property type="match status" value="1"/>
</dbReference>
<organism evidence="3 4">
    <name type="scientific">Theileria orientalis</name>
    <dbReference type="NCBI Taxonomy" id="68886"/>
    <lineage>
        <taxon>Eukaryota</taxon>
        <taxon>Sar</taxon>
        <taxon>Alveolata</taxon>
        <taxon>Apicomplexa</taxon>
        <taxon>Aconoidasida</taxon>
        <taxon>Piroplasmida</taxon>
        <taxon>Theileriidae</taxon>
        <taxon>Theileria</taxon>
    </lineage>
</organism>
<reference evidence="3" key="1">
    <citation type="submission" date="2022-07" db="EMBL/GenBank/DDBJ databases">
        <title>Evaluation of T. orientalis genome assembly methods using nanopore sequencing and analysis of variation between genomes.</title>
        <authorList>
            <person name="Yam J."/>
            <person name="Micallef M.L."/>
            <person name="Liu M."/>
            <person name="Djordjevic S.P."/>
            <person name="Bogema D.R."/>
            <person name="Jenkins C."/>
        </authorList>
    </citation>
    <scope>NUCLEOTIDE SEQUENCE</scope>
    <source>
        <strain evidence="3">Fish Creek</strain>
    </source>
</reference>
<dbReference type="EMBL" id="CP056066">
    <property type="protein sequence ID" value="UKJ89272.2"/>
    <property type="molecule type" value="Genomic_DNA"/>
</dbReference>
<dbReference type="Pfam" id="PF12341">
    <property type="entry name" value="Mcl1_mid"/>
    <property type="match status" value="1"/>
</dbReference>
<sequence>MEKLSSVYGICDGFVLNYVHIYFRFVVFCDEKNLTLYKDFSNETVNSTTLDLLNSLNHDSYKQLVDDVKSSGYITSLSINKLSNPNNVFNADLKNKLVDLDEFQYLVSISFDNSLVLLYLYNYADGSFKVLNHNKVLSDNKENSGLFGSLSQIETVFREDVYTFFKSNDDLHLLDWKSLKSVKLLNNVSTYKVFKDQLIVFVDNGLKVYEFDRKKFDSVDYNKENVLVLKHELPFENKLNGSMNQKSVLTRNLVTVLEEKRLLFLAGFDEIYYTFLDKFSLYKFVSNAGDRGSNSDSVNSTGSSSGSGYYSYLDSLSVSDMNVLLLMNKNYVQIWDYDTQVVLYQMENSGYDLCFLNVIDSGMVNLLTFQNSKLVHSIKLFVNDDKFVPVDGPKESSDDKSKQEGKEEPSSTDKKNDLKDDEVSYKRKSDEEKYKKLKRIKKSKYLDNEANEINQDEDELDLNGEVDDEAEEEEDQEERDYNEIGDDYTGNDYRDNDDQDLRNDFLKNEVHRLHKKVKVLEERLVNKGARVTTPGTCPRPNDQLKQWCLFWNECGHISKQNTPENNNLHIYMFSGPLSGYIKKSDKYNCHIASLALDGVICGSNLNSNNSVIGVIYYLNLVTNETWERRFKDESVTCVVISDNFVGAVTDLNILYIFTRNNLLLSAFKLKGKIRSLVANKNILAILTQTSNDGTDTTLSVRLLWVNGIKGLSKNNHLKIISIYDDLLILNDNIDLLYVGLTSDFILWYIDTKGYLWLLLHNMSSLNGVGILEWLPTINIFNISKNIFPLYINNLQLCYIKLKSNEKHPDCSKNSNFFGYTLSRLNLRIDSLTNYYINYSQYQNILKTNPTLKEYISSLTGDSNEAENTLNIPWQQYDDMRYIQNININHLEYIIKLIKSNQFWFTSSNRENNLANYANNINVCEKNHDKWLLRILRKIQMSKELYINTDIIQMLKLPKCLEIAKTIIKDEKYKKLINDSLLLLQKSSQFMSN</sequence>
<evidence type="ECO:0000256" key="1">
    <source>
        <dbReference type="SAM" id="MobiDB-lite"/>
    </source>
</evidence>
<feature type="region of interest" description="Disordered" evidence="1">
    <location>
        <begin position="389"/>
        <end position="426"/>
    </location>
</feature>
<proteinExistence type="predicted"/>
<dbReference type="GO" id="GO:0003682">
    <property type="term" value="F:chromatin binding"/>
    <property type="evidence" value="ECO:0007669"/>
    <property type="project" value="TreeGrafter"/>
</dbReference>
<dbReference type="PANTHER" id="PTHR19932">
    <property type="entry name" value="WD REPEAT AND HMG-BOX DNA BINDING PROTEIN"/>
    <property type="match status" value="1"/>
</dbReference>
<accession>A0A976M6B3</accession>
<protein>
    <recommendedName>
        <fullName evidence="2">WDHD1/CFT4 second beta-propeller domain-containing protein</fullName>
    </recommendedName>
</protein>
<dbReference type="GO" id="GO:0006261">
    <property type="term" value="P:DNA-templated DNA replication"/>
    <property type="evidence" value="ECO:0007669"/>
    <property type="project" value="TreeGrafter"/>
</dbReference>